<sequence length="94" mass="10226">MATFIMLGKYTSESLKGISPERTDQAADLIKKCGGEVKSIYALLGKYDLIVIVDYPSVEQAMKASIALNKLTGVAFTTSQAVSVEEFDKMITEI</sequence>
<proteinExistence type="predicted"/>
<dbReference type="EMBL" id="JACNLL010000028">
    <property type="protein sequence ID" value="MBC8198941.1"/>
    <property type="molecule type" value="Genomic_DNA"/>
</dbReference>
<gene>
    <name evidence="1" type="ORF">H8E80_02680</name>
</gene>
<name>A0A8J6N5B2_9BACT</name>
<comment type="caution">
    <text evidence="1">The sequence shown here is derived from an EMBL/GenBank/DDBJ whole genome shotgun (WGS) entry which is preliminary data.</text>
</comment>
<dbReference type="AlphaFoldDB" id="A0A8J6N5B2"/>
<dbReference type="InterPro" id="IPR014845">
    <property type="entry name" value="GYD/TTHA1554"/>
</dbReference>
<dbReference type="Gene3D" id="3.30.70.920">
    <property type="match status" value="1"/>
</dbReference>
<accession>A0A8J6N5B2</accession>
<evidence type="ECO:0000313" key="2">
    <source>
        <dbReference type="Proteomes" id="UP000603545"/>
    </source>
</evidence>
<protein>
    <submittedName>
        <fullName evidence="1">GYD domain-containing protein</fullName>
    </submittedName>
</protein>
<dbReference type="Proteomes" id="UP000603545">
    <property type="component" value="Unassembled WGS sequence"/>
</dbReference>
<evidence type="ECO:0000313" key="1">
    <source>
        <dbReference type="EMBL" id="MBC8198941.1"/>
    </source>
</evidence>
<reference evidence="1 2" key="1">
    <citation type="submission" date="2020-08" db="EMBL/GenBank/DDBJ databases">
        <title>Bridging the membrane lipid divide: bacteria of the FCB group superphylum have the potential to synthesize archaeal ether lipids.</title>
        <authorList>
            <person name="Villanueva L."/>
            <person name="Von Meijenfeldt F.A.B."/>
            <person name="Westbye A.B."/>
            <person name="Yadav S."/>
            <person name="Hopmans E.C."/>
            <person name="Dutilh B.E."/>
            <person name="Sinninghe Damste J.S."/>
        </authorList>
    </citation>
    <scope>NUCLEOTIDE SEQUENCE [LARGE SCALE GENOMIC DNA]</scope>
    <source>
        <strain evidence="1">NIOZ-UU82</strain>
    </source>
</reference>
<organism evidence="1 2">
    <name type="scientific">Candidatus Desulfaltia bathyphila</name>
    <dbReference type="NCBI Taxonomy" id="2841697"/>
    <lineage>
        <taxon>Bacteria</taxon>
        <taxon>Pseudomonadati</taxon>
        <taxon>Thermodesulfobacteriota</taxon>
        <taxon>Desulfobacteria</taxon>
        <taxon>Desulfobacterales</taxon>
        <taxon>Desulfobacterales incertae sedis</taxon>
        <taxon>Candidatus Desulfaltia</taxon>
    </lineage>
</organism>
<dbReference type="Pfam" id="PF08734">
    <property type="entry name" value="GYD"/>
    <property type="match status" value="1"/>
</dbReference>